<gene>
    <name evidence="6" type="ORF">B0T24DRAFT_596680</name>
</gene>
<keyword evidence="2" id="KW-0136">Cellulose degradation</keyword>
<keyword evidence="3" id="KW-0119">Carbohydrate metabolism</keyword>
<protein>
    <submittedName>
        <fullName evidence="6">Carbohydrate binding domain X2-domain-containing protein</fullName>
    </submittedName>
</protein>
<evidence type="ECO:0000256" key="2">
    <source>
        <dbReference type="ARBA" id="ARBA00023001"/>
    </source>
</evidence>
<dbReference type="GO" id="GO:0030245">
    <property type="term" value="P:cellulose catabolic process"/>
    <property type="evidence" value="ECO:0007669"/>
    <property type="project" value="UniProtKB-KW"/>
</dbReference>
<name>A0AAE0N299_9PEZI</name>
<dbReference type="InterPro" id="IPR014756">
    <property type="entry name" value="Ig_E-set"/>
</dbReference>
<dbReference type="Proteomes" id="UP001287356">
    <property type="component" value="Unassembled WGS sequence"/>
</dbReference>
<evidence type="ECO:0000256" key="3">
    <source>
        <dbReference type="ARBA" id="ARBA00023277"/>
    </source>
</evidence>
<evidence type="ECO:0000313" key="6">
    <source>
        <dbReference type="EMBL" id="KAK3366779.1"/>
    </source>
</evidence>
<organism evidence="6 7">
    <name type="scientific">Lasiosphaeria ovina</name>
    <dbReference type="NCBI Taxonomy" id="92902"/>
    <lineage>
        <taxon>Eukaryota</taxon>
        <taxon>Fungi</taxon>
        <taxon>Dikarya</taxon>
        <taxon>Ascomycota</taxon>
        <taxon>Pezizomycotina</taxon>
        <taxon>Sordariomycetes</taxon>
        <taxon>Sordariomycetidae</taxon>
        <taxon>Sordariales</taxon>
        <taxon>Lasiosphaeriaceae</taxon>
        <taxon>Lasiosphaeria</taxon>
    </lineage>
</organism>
<dbReference type="SUPFAM" id="SSF81296">
    <property type="entry name" value="E set domains"/>
    <property type="match status" value="1"/>
</dbReference>
<dbReference type="AlphaFoldDB" id="A0AAE0N299"/>
<keyword evidence="1" id="KW-0732">Signal</keyword>
<evidence type="ECO:0000259" key="5">
    <source>
        <dbReference type="Pfam" id="PF03442"/>
    </source>
</evidence>
<reference evidence="6" key="1">
    <citation type="journal article" date="2023" name="Mol. Phylogenet. Evol.">
        <title>Genome-scale phylogeny and comparative genomics of the fungal order Sordariales.</title>
        <authorList>
            <person name="Hensen N."/>
            <person name="Bonometti L."/>
            <person name="Westerberg I."/>
            <person name="Brannstrom I.O."/>
            <person name="Guillou S."/>
            <person name="Cros-Aarteil S."/>
            <person name="Calhoun S."/>
            <person name="Haridas S."/>
            <person name="Kuo A."/>
            <person name="Mondo S."/>
            <person name="Pangilinan J."/>
            <person name="Riley R."/>
            <person name="LaButti K."/>
            <person name="Andreopoulos B."/>
            <person name="Lipzen A."/>
            <person name="Chen C."/>
            <person name="Yan M."/>
            <person name="Daum C."/>
            <person name="Ng V."/>
            <person name="Clum A."/>
            <person name="Steindorff A."/>
            <person name="Ohm R.A."/>
            <person name="Martin F."/>
            <person name="Silar P."/>
            <person name="Natvig D.O."/>
            <person name="Lalanne C."/>
            <person name="Gautier V."/>
            <person name="Ament-Velasquez S.L."/>
            <person name="Kruys A."/>
            <person name="Hutchinson M.I."/>
            <person name="Powell A.J."/>
            <person name="Barry K."/>
            <person name="Miller A.N."/>
            <person name="Grigoriev I.V."/>
            <person name="Debuchy R."/>
            <person name="Gladieux P."/>
            <person name="Hiltunen Thoren M."/>
            <person name="Johannesson H."/>
        </authorList>
    </citation>
    <scope>NUCLEOTIDE SEQUENCE</scope>
    <source>
        <strain evidence="6">CBS 958.72</strain>
    </source>
</reference>
<dbReference type="InterPro" id="IPR013783">
    <property type="entry name" value="Ig-like_fold"/>
</dbReference>
<proteinExistence type="predicted"/>
<keyword evidence="4" id="KW-0624">Polysaccharide degradation</keyword>
<keyword evidence="7" id="KW-1185">Reference proteome</keyword>
<dbReference type="EMBL" id="JAULSN010000007">
    <property type="protein sequence ID" value="KAK3366779.1"/>
    <property type="molecule type" value="Genomic_DNA"/>
</dbReference>
<evidence type="ECO:0000313" key="7">
    <source>
        <dbReference type="Proteomes" id="UP001287356"/>
    </source>
</evidence>
<comment type="caution">
    <text evidence="6">The sequence shown here is derived from an EMBL/GenBank/DDBJ whole genome shotgun (WGS) entry which is preliminary data.</text>
</comment>
<accession>A0AAE0N299</accession>
<feature type="domain" description="Carbohydrate binding X2" evidence="5">
    <location>
        <begin position="60"/>
        <end position="147"/>
    </location>
</feature>
<dbReference type="Gene3D" id="2.60.40.10">
    <property type="entry name" value="Immunoglobulins"/>
    <property type="match status" value="1"/>
</dbReference>
<evidence type="ECO:0000256" key="1">
    <source>
        <dbReference type="ARBA" id="ARBA00022729"/>
    </source>
</evidence>
<dbReference type="Pfam" id="PF03442">
    <property type="entry name" value="CBM_X2"/>
    <property type="match status" value="1"/>
</dbReference>
<sequence>MRKTTALGITTMLWDNGLDNLARESGTWRDRIAVDIITNTVRVVNNSLADSTVDASTTSQTSSAYIFNKVGSDVTNQTLPFMLNGNSFKSLSMGGVALRNGEDYVVFRSSLIFKEAFLKNYLSASATPGTKANVTVEFSAGANSQVELVQWDAPTLESYSSAAADAPAESDLRISIVWKGLYKVAAAKITISDGAYLVDDWTNQWNFDFDHFIINRAGTDAVIAAGKNTTFTIEFYPHVAGNGNSVDYVLTVNTFLKTG</sequence>
<evidence type="ECO:0000256" key="4">
    <source>
        <dbReference type="ARBA" id="ARBA00023326"/>
    </source>
</evidence>
<dbReference type="InterPro" id="IPR005102">
    <property type="entry name" value="Carbo-bd_X2"/>
</dbReference>
<reference evidence="6" key="2">
    <citation type="submission" date="2023-06" db="EMBL/GenBank/DDBJ databases">
        <authorList>
            <consortium name="Lawrence Berkeley National Laboratory"/>
            <person name="Haridas S."/>
            <person name="Hensen N."/>
            <person name="Bonometti L."/>
            <person name="Westerberg I."/>
            <person name="Brannstrom I.O."/>
            <person name="Guillou S."/>
            <person name="Cros-Aarteil S."/>
            <person name="Calhoun S."/>
            <person name="Kuo A."/>
            <person name="Mondo S."/>
            <person name="Pangilinan J."/>
            <person name="Riley R."/>
            <person name="Labutti K."/>
            <person name="Andreopoulos B."/>
            <person name="Lipzen A."/>
            <person name="Chen C."/>
            <person name="Yanf M."/>
            <person name="Daum C."/>
            <person name="Ng V."/>
            <person name="Clum A."/>
            <person name="Steindorff A."/>
            <person name="Ohm R."/>
            <person name="Martin F."/>
            <person name="Silar P."/>
            <person name="Natvig D."/>
            <person name="Lalanne C."/>
            <person name="Gautier V."/>
            <person name="Ament-Velasquez S.L."/>
            <person name="Kruys A."/>
            <person name="Hutchinson M.I."/>
            <person name="Powell A.J."/>
            <person name="Barry K."/>
            <person name="Miller A.N."/>
            <person name="Grigoriev I.V."/>
            <person name="Debuchy R."/>
            <person name="Gladieux P."/>
            <person name="Thoren M.H."/>
            <person name="Johannesson H."/>
        </authorList>
    </citation>
    <scope>NUCLEOTIDE SEQUENCE</scope>
    <source>
        <strain evidence="6">CBS 958.72</strain>
    </source>
</reference>